<dbReference type="AlphaFoldDB" id="A0A433D1S8"/>
<accession>A0A433D1S8</accession>
<keyword evidence="2" id="KW-1185">Reference proteome</keyword>
<name>A0A433D1S8_9FUNG</name>
<gene>
    <name evidence="1" type="ORF">BC936DRAFT_149024</name>
</gene>
<comment type="caution">
    <text evidence="1">The sequence shown here is derived from an EMBL/GenBank/DDBJ whole genome shotgun (WGS) entry which is preliminary data.</text>
</comment>
<dbReference type="Proteomes" id="UP000268093">
    <property type="component" value="Unassembled WGS sequence"/>
</dbReference>
<organism evidence="1 2">
    <name type="scientific">Jimgerdemannia flammicorona</name>
    <dbReference type="NCBI Taxonomy" id="994334"/>
    <lineage>
        <taxon>Eukaryota</taxon>
        <taxon>Fungi</taxon>
        <taxon>Fungi incertae sedis</taxon>
        <taxon>Mucoromycota</taxon>
        <taxon>Mucoromycotina</taxon>
        <taxon>Endogonomycetes</taxon>
        <taxon>Endogonales</taxon>
        <taxon>Endogonaceae</taxon>
        <taxon>Jimgerdemannia</taxon>
    </lineage>
</organism>
<evidence type="ECO:0000313" key="1">
    <source>
        <dbReference type="EMBL" id="RUP44776.1"/>
    </source>
</evidence>
<evidence type="ECO:0000313" key="2">
    <source>
        <dbReference type="Proteomes" id="UP000268093"/>
    </source>
</evidence>
<sequence>MIHNSQHLGLAAPSVDDVDPSAQVTTFGGVGPRPCQAGVTMPRFRVKFEPTTTCRMGEKKRTMKVVDVFKHAWHCSS</sequence>
<proteinExistence type="predicted"/>
<dbReference type="EMBL" id="RBNI01008348">
    <property type="protein sequence ID" value="RUP44776.1"/>
    <property type="molecule type" value="Genomic_DNA"/>
</dbReference>
<dbReference type="OrthoDB" id="1716531at2759"/>
<reference evidence="1 2" key="1">
    <citation type="journal article" date="2018" name="New Phytol.">
        <title>Phylogenomics of Endogonaceae and evolution of mycorrhizas within Mucoromycota.</title>
        <authorList>
            <person name="Chang Y."/>
            <person name="Desiro A."/>
            <person name="Na H."/>
            <person name="Sandor L."/>
            <person name="Lipzen A."/>
            <person name="Clum A."/>
            <person name="Barry K."/>
            <person name="Grigoriev I.V."/>
            <person name="Martin F.M."/>
            <person name="Stajich J.E."/>
            <person name="Smith M.E."/>
            <person name="Bonito G."/>
            <person name="Spatafora J.W."/>
        </authorList>
    </citation>
    <scope>NUCLEOTIDE SEQUENCE [LARGE SCALE GENOMIC DNA]</scope>
    <source>
        <strain evidence="1 2">GMNB39</strain>
    </source>
</reference>
<protein>
    <submittedName>
        <fullName evidence="1">Uncharacterized protein</fullName>
    </submittedName>
</protein>